<evidence type="ECO:0000256" key="1">
    <source>
        <dbReference type="SAM" id="MobiDB-lite"/>
    </source>
</evidence>
<dbReference type="EMBL" id="VDMD01000014">
    <property type="protein sequence ID" value="TRM61973.1"/>
    <property type="molecule type" value="Genomic_DNA"/>
</dbReference>
<gene>
    <name evidence="2" type="ORF">BD626DRAFT_404777</name>
</gene>
<reference evidence="2 3" key="1">
    <citation type="journal article" date="2019" name="New Phytol.">
        <title>Comparative genomics reveals unique wood-decay strategies and fruiting body development in the Schizophyllaceae.</title>
        <authorList>
            <person name="Almasi E."/>
            <person name="Sahu N."/>
            <person name="Krizsan K."/>
            <person name="Balint B."/>
            <person name="Kovacs G.M."/>
            <person name="Kiss B."/>
            <person name="Cseklye J."/>
            <person name="Drula E."/>
            <person name="Henrissat B."/>
            <person name="Nagy I."/>
            <person name="Chovatia M."/>
            <person name="Adam C."/>
            <person name="LaButti K."/>
            <person name="Lipzen A."/>
            <person name="Riley R."/>
            <person name="Grigoriev I.V."/>
            <person name="Nagy L.G."/>
        </authorList>
    </citation>
    <scope>NUCLEOTIDE SEQUENCE [LARGE SCALE GENOMIC DNA]</scope>
    <source>
        <strain evidence="2 3">NL-1724</strain>
    </source>
</reference>
<dbReference type="STRING" id="97359.A0A550CAZ8"/>
<dbReference type="Proteomes" id="UP000320762">
    <property type="component" value="Unassembled WGS sequence"/>
</dbReference>
<accession>A0A550CAZ8</accession>
<dbReference type="OrthoDB" id="3250313at2759"/>
<feature type="region of interest" description="Disordered" evidence="1">
    <location>
        <begin position="1"/>
        <end position="23"/>
    </location>
</feature>
<evidence type="ECO:0000313" key="2">
    <source>
        <dbReference type="EMBL" id="TRM61973.1"/>
    </source>
</evidence>
<name>A0A550CAZ8_9AGAR</name>
<organism evidence="2 3">
    <name type="scientific">Schizophyllum amplum</name>
    <dbReference type="NCBI Taxonomy" id="97359"/>
    <lineage>
        <taxon>Eukaryota</taxon>
        <taxon>Fungi</taxon>
        <taxon>Dikarya</taxon>
        <taxon>Basidiomycota</taxon>
        <taxon>Agaricomycotina</taxon>
        <taxon>Agaricomycetes</taxon>
        <taxon>Agaricomycetidae</taxon>
        <taxon>Agaricales</taxon>
        <taxon>Schizophyllaceae</taxon>
        <taxon>Schizophyllum</taxon>
    </lineage>
</organism>
<keyword evidence="3" id="KW-1185">Reference proteome</keyword>
<evidence type="ECO:0000313" key="3">
    <source>
        <dbReference type="Proteomes" id="UP000320762"/>
    </source>
</evidence>
<protein>
    <submittedName>
        <fullName evidence="2">Uncharacterized protein</fullName>
    </submittedName>
</protein>
<comment type="caution">
    <text evidence="2">The sequence shown here is derived from an EMBL/GenBank/DDBJ whole genome shotgun (WGS) entry which is preliminary data.</text>
</comment>
<dbReference type="AlphaFoldDB" id="A0A550CAZ8"/>
<sequence length="219" mass="23864">MDLDGPGEGDIAQAAPPTVDSPVSVRVSDVVDAASPVGDSAPSAPVDAPLPVDTPAWFSDNYGLLSRQELGDRYKRLLRAWRTLEGKHKFDIAKGSKVKISAAKPDALWSWIAAGRTRSKKQPVIADVKVFSLQLIAWWCALQPAWRKIDYDGLPKAARAGGGEWGQPLETHGQNGMLSVVACLAWWAVALGASRESDMQWRRMVDDVTWVCEAMAKEL</sequence>
<proteinExistence type="predicted"/>